<feature type="coiled-coil region" evidence="1">
    <location>
        <begin position="157"/>
        <end position="218"/>
    </location>
</feature>
<evidence type="ECO:0000256" key="1">
    <source>
        <dbReference type="SAM" id="Coils"/>
    </source>
</evidence>
<gene>
    <name evidence="2" type="ORF">GNF79_06990</name>
</gene>
<evidence type="ECO:0000313" key="3">
    <source>
        <dbReference type="Proteomes" id="UP001291306"/>
    </source>
</evidence>
<keyword evidence="1" id="KW-0175">Coiled coil</keyword>
<dbReference type="EMBL" id="WNVC01000018">
    <property type="protein sequence ID" value="MDZ4998849.1"/>
    <property type="molecule type" value="Genomic_DNA"/>
</dbReference>
<comment type="caution">
    <text evidence="2">The sequence shown here is derived from an EMBL/GenBank/DDBJ whole genome shotgun (WGS) entry which is preliminary data.</text>
</comment>
<accession>A0AAW9I6R5</accession>
<proteinExistence type="predicted"/>
<reference evidence="2" key="1">
    <citation type="submission" date="2019-11" db="EMBL/GenBank/DDBJ databases">
        <title>Characterization of Clostridium perfringens isolates from swine manure treated agricultural soils.</title>
        <authorList>
            <person name="Wushke S.T."/>
        </authorList>
    </citation>
    <scope>NUCLEOTIDE SEQUENCE</scope>
    <source>
        <strain evidence="2">X26</strain>
    </source>
</reference>
<protein>
    <submittedName>
        <fullName evidence="2">DNA repair protein Rad50</fullName>
    </submittedName>
</protein>
<dbReference type="Proteomes" id="UP001291306">
    <property type="component" value="Unassembled WGS sequence"/>
</dbReference>
<organism evidence="2 3">
    <name type="scientific">Clostridium perfringens</name>
    <dbReference type="NCBI Taxonomy" id="1502"/>
    <lineage>
        <taxon>Bacteria</taxon>
        <taxon>Bacillati</taxon>
        <taxon>Bacillota</taxon>
        <taxon>Clostridia</taxon>
        <taxon>Eubacteriales</taxon>
        <taxon>Clostridiaceae</taxon>
        <taxon>Clostridium</taxon>
    </lineage>
</organism>
<name>A0AAW9I6R5_CLOPF</name>
<sequence length="222" mass="26355">MMVLRTKKQIETEVKEVDIMEIKRYMDIKNYLVSIWGIINPNGEHQAIANPIGVKVAYNTLVGLENELIGVELIYGDIDLDNIFNGTYTNFSEEFILKTSNNTAYLHKEFEKIQSLEELDKVYPYDERKKRSLELQQEILKLTETNVKLQKINPSLVKQNEEKLKELRVEYNSLEETLNLKMKDELRFKIFSYADMELRETKNKVEEYRIYLEKLLRKMGEE</sequence>
<evidence type="ECO:0000313" key="2">
    <source>
        <dbReference type="EMBL" id="MDZ4998849.1"/>
    </source>
</evidence>
<dbReference type="AlphaFoldDB" id="A0AAW9I6R5"/>